<dbReference type="Proteomes" id="UP000054843">
    <property type="component" value="Unassembled WGS sequence"/>
</dbReference>
<dbReference type="AlphaFoldDB" id="A0A0V1MHM8"/>
<reference evidence="1 2" key="1">
    <citation type="submission" date="2015-01" db="EMBL/GenBank/DDBJ databases">
        <title>Evolution of Trichinella species and genotypes.</title>
        <authorList>
            <person name="Korhonen P.K."/>
            <person name="Edoardo P."/>
            <person name="Giuseppe L.R."/>
            <person name="Gasser R.B."/>
        </authorList>
    </citation>
    <scope>NUCLEOTIDE SEQUENCE [LARGE SCALE GENOMIC DNA]</scope>
    <source>
        <strain evidence="1">ISS1980</strain>
    </source>
</reference>
<gene>
    <name evidence="1" type="ORF">T10_7589</name>
</gene>
<name>A0A0V1MHM8_9BILA</name>
<keyword evidence="2" id="KW-1185">Reference proteome</keyword>
<evidence type="ECO:0000313" key="2">
    <source>
        <dbReference type="Proteomes" id="UP000054843"/>
    </source>
</evidence>
<accession>A0A0V1MHM8</accession>
<protein>
    <submittedName>
        <fullName evidence="1">Uncharacterized protein</fullName>
    </submittedName>
</protein>
<evidence type="ECO:0000313" key="1">
    <source>
        <dbReference type="EMBL" id="KRZ71371.1"/>
    </source>
</evidence>
<comment type="caution">
    <text evidence="1">The sequence shown here is derived from an EMBL/GenBank/DDBJ whole genome shotgun (WGS) entry which is preliminary data.</text>
</comment>
<sequence>MGSFLVVCIIRFTNVYSPGWIVGGQCWKLTRLKCNQAGGWTIFNILGRIEDSELVRFSYN</sequence>
<dbReference type="EMBL" id="JYDO01000097">
    <property type="protein sequence ID" value="KRZ71371.1"/>
    <property type="molecule type" value="Genomic_DNA"/>
</dbReference>
<proteinExistence type="predicted"/>
<organism evidence="1 2">
    <name type="scientific">Trichinella papuae</name>
    <dbReference type="NCBI Taxonomy" id="268474"/>
    <lineage>
        <taxon>Eukaryota</taxon>
        <taxon>Metazoa</taxon>
        <taxon>Ecdysozoa</taxon>
        <taxon>Nematoda</taxon>
        <taxon>Enoplea</taxon>
        <taxon>Dorylaimia</taxon>
        <taxon>Trichinellida</taxon>
        <taxon>Trichinellidae</taxon>
        <taxon>Trichinella</taxon>
    </lineage>
</organism>